<feature type="compositionally biased region" description="Polar residues" evidence="1">
    <location>
        <begin position="62"/>
        <end position="71"/>
    </location>
</feature>
<evidence type="ECO:0000313" key="2">
    <source>
        <dbReference type="EMBL" id="EFO85586.1"/>
    </source>
</evidence>
<proteinExistence type="predicted"/>
<reference evidence="2" key="1">
    <citation type="submission" date="2007-07" db="EMBL/GenBank/DDBJ databases">
        <title>PCAP assembly of the Caenorhabditis remanei genome.</title>
        <authorList>
            <consortium name="The Caenorhabditis remanei Sequencing Consortium"/>
            <person name="Wilson R.K."/>
        </authorList>
    </citation>
    <scope>NUCLEOTIDE SEQUENCE [LARGE SCALE GENOMIC DNA]</scope>
    <source>
        <strain evidence="2">PB4641</strain>
    </source>
</reference>
<dbReference type="InParanoid" id="E3N4I5"/>
<dbReference type="Proteomes" id="UP000008281">
    <property type="component" value="Unassembled WGS sequence"/>
</dbReference>
<feature type="region of interest" description="Disordered" evidence="1">
    <location>
        <begin position="23"/>
        <end position="172"/>
    </location>
</feature>
<sequence length="172" mass="19237">MGDLDVKVELWRMDDFCRDKRIVAVPTRAGKKPSDRMGSRSSAQNHIREIHDFSDMTELDEISSQIVSDVSGNCPEDKDSEESETSPDSEESQTSPDSEESETSPVSTPLETTLFSSDVVVGEQLNTMSTESTFSPQFMSTRIDDSSSSVSSRRNRKQRVRYSPTPSTSDFY</sequence>
<feature type="compositionally biased region" description="Low complexity" evidence="1">
    <location>
        <begin position="103"/>
        <end position="113"/>
    </location>
</feature>
<feature type="compositionally biased region" description="Acidic residues" evidence="1">
    <location>
        <begin position="78"/>
        <end position="102"/>
    </location>
</feature>
<accession>E3N4I5</accession>
<gene>
    <name evidence="2" type="ORF">CRE_29129</name>
</gene>
<dbReference type="AlphaFoldDB" id="E3N4I5"/>
<dbReference type="EMBL" id="DS268526">
    <property type="protein sequence ID" value="EFO85586.1"/>
    <property type="molecule type" value="Genomic_DNA"/>
</dbReference>
<evidence type="ECO:0000256" key="1">
    <source>
        <dbReference type="SAM" id="MobiDB-lite"/>
    </source>
</evidence>
<dbReference type="HOGENOM" id="CLU_1556695_0_0_1"/>
<feature type="compositionally biased region" description="Polar residues" evidence="1">
    <location>
        <begin position="124"/>
        <end position="139"/>
    </location>
</feature>
<evidence type="ECO:0000313" key="3">
    <source>
        <dbReference type="Proteomes" id="UP000008281"/>
    </source>
</evidence>
<organism evidence="3">
    <name type="scientific">Caenorhabditis remanei</name>
    <name type="common">Caenorhabditis vulgaris</name>
    <dbReference type="NCBI Taxonomy" id="31234"/>
    <lineage>
        <taxon>Eukaryota</taxon>
        <taxon>Metazoa</taxon>
        <taxon>Ecdysozoa</taxon>
        <taxon>Nematoda</taxon>
        <taxon>Chromadorea</taxon>
        <taxon>Rhabditida</taxon>
        <taxon>Rhabditina</taxon>
        <taxon>Rhabditomorpha</taxon>
        <taxon>Rhabditoidea</taxon>
        <taxon>Rhabditidae</taxon>
        <taxon>Peloderinae</taxon>
        <taxon>Caenorhabditis</taxon>
    </lineage>
</organism>
<keyword evidence="3" id="KW-1185">Reference proteome</keyword>
<name>E3N4I5_CAERE</name>
<protein>
    <submittedName>
        <fullName evidence="2">Uncharacterized protein</fullName>
    </submittedName>
</protein>